<proteinExistence type="predicted"/>
<evidence type="ECO:0000259" key="3">
    <source>
        <dbReference type="PROSITE" id="PS50075"/>
    </source>
</evidence>
<dbReference type="SUPFAM" id="SSF47336">
    <property type="entry name" value="ACP-like"/>
    <property type="match status" value="1"/>
</dbReference>
<organism evidence="4 5">
    <name type="scientific">Streptomyces antimicrobicus</name>
    <dbReference type="NCBI Taxonomy" id="2883108"/>
    <lineage>
        <taxon>Bacteria</taxon>
        <taxon>Bacillati</taxon>
        <taxon>Actinomycetota</taxon>
        <taxon>Actinomycetes</taxon>
        <taxon>Kitasatosporales</taxon>
        <taxon>Streptomycetaceae</taxon>
        <taxon>Streptomyces</taxon>
    </lineage>
</organism>
<gene>
    <name evidence="4" type="ORF">LG632_03155</name>
</gene>
<dbReference type="PANTHER" id="PTHR45527">
    <property type="entry name" value="NONRIBOSOMAL PEPTIDE SYNTHETASE"/>
    <property type="match status" value="1"/>
</dbReference>
<dbReference type="InterPro" id="IPR020806">
    <property type="entry name" value="PKS_PP-bd"/>
</dbReference>
<dbReference type="Gene3D" id="1.10.1200.10">
    <property type="entry name" value="ACP-like"/>
    <property type="match status" value="1"/>
</dbReference>
<protein>
    <submittedName>
        <fullName evidence="4">Phosphopantetheine-binding protein</fullName>
    </submittedName>
</protein>
<dbReference type="RefSeq" id="WP_226724910.1">
    <property type="nucleotide sequence ID" value="NZ_JAJAUY010000007.1"/>
</dbReference>
<dbReference type="SMART" id="SM00823">
    <property type="entry name" value="PKS_PP"/>
    <property type="match status" value="1"/>
</dbReference>
<feature type="domain" description="Carrier" evidence="3">
    <location>
        <begin position="14"/>
        <end position="89"/>
    </location>
</feature>
<evidence type="ECO:0000313" key="4">
    <source>
        <dbReference type="EMBL" id="MCB5178386.1"/>
    </source>
</evidence>
<dbReference type="PROSITE" id="PS50075">
    <property type="entry name" value="CARRIER"/>
    <property type="match status" value="1"/>
</dbReference>
<keyword evidence="1" id="KW-0596">Phosphopantetheine</keyword>
<keyword evidence="2" id="KW-0597">Phosphoprotein</keyword>
<dbReference type="InterPro" id="IPR036736">
    <property type="entry name" value="ACP-like_sf"/>
</dbReference>
<comment type="caution">
    <text evidence="4">The sequence shown here is derived from an EMBL/GenBank/DDBJ whole genome shotgun (WGS) entry which is preliminary data.</text>
</comment>
<dbReference type="PANTHER" id="PTHR45527:SF1">
    <property type="entry name" value="FATTY ACID SYNTHASE"/>
    <property type="match status" value="1"/>
</dbReference>
<dbReference type="Pfam" id="PF00550">
    <property type="entry name" value="PP-binding"/>
    <property type="match status" value="1"/>
</dbReference>
<evidence type="ECO:0000313" key="5">
    <source>
        <dbReference type="Proteomes" id="UP001199054"/>
    </source>
</evidence>
<dbReference type="InterPro" id="IPR009081">
    <property type="entry name" value="PP-bd_ACP"/>
</dbReference>
<reference evidence="4 5" key="1">
    <citation type="submission" date="2021-10" db="EMBL/GenBank/DDBJ databases">
        <title>Streptomyces sp. strain SMC 277, a novel streptomycete isolated from soil.</title>
        <authorList>
            <person name="Chanama M."/>
        </authorList>
    </citation>
    <scope>NUCLEOTIDE SEQUENCE [LARGE SCALE GENOMIC DNA]</scope>
    <source>
        <strain evidence="4 5">SMC 277</strain>
    </source>
</reference>
<sequence length="100" mass="10705">MDDRSLFTDAPAVPALDETEAAVVRLWEEALQVRPLGRDDNFFEMGGTSMLAVRICGGVERLLGFRPTADQVFDTDTLAEFAALVRAAAPVAAPALVRAA</sequence>
<accession>A0ABS8B1B3</accession>
<keyword evidence="5" id="KW-1185">Reference proteome</keyword>
<dbReference type="Proteomes" id="UP001199054">
    <property type="component" value="Unassembled WGS sequence"/>
</dbReference>
<dbReference type="EMBL" id="JAJAUY010000007">
    <property type="protein sequence ID" value="MCB5178386.1"/>
    <property type="molecule type" value="Genomic_DNA"/>
</dbReference>
<name>A0ABS8B1B3_9ACTN</name>
<evidence type="ECO:0000256" key="1">
    <source>
        <dbReference type="ARBA" id="ARBA00022450"/>
    </source>
</evidence>
<evidence type="ECO:0000256" key="2">
    <source>
        <dbReference type="ARBA" id="ARBA00022553"/>
    </source>
</evidence>